<evidence type="ECO:0000256" key="6">
    <source>
        <dbReference type="ARBA" id="ARBA00022777"/>
    </source>
</evidence>
<dbReference type="FunFam" id="1.10.287.130:FF:000001">
    <property type="entry name" value="Two-component sensor histidine kinase"/>
    <property type="match status" value="1"/>
</dbReference>
<dbReference type="GO" id="GO:0006355">
    <property type="term" value="P:regulation of DNA-templated transcription"/>
    <property type="evidence" value="ECO:0007669"/>
    <property type="project" value="InterPro"/>
</dbReference>
<dbReference type="Gene3D" id="1.10.287.130">
    <property type="match status" value="1"/>
</dbReference>
<feature type="domain" description="PAS" evidence="11">
    <location>
        <begin position="236"/>
        <end position="276"/>
    </location>
</feature>
<dbReference type="SMART" id="SM00091">
    <property type="entry name" value="PAS"/>
    <property type="match status" value="1"/>
</dbReference>
<dbReference type="CDD" id="cd06225">
    <property type="entry name" value="HAMP"/>
    <property type="match status" value="1"/>
</dbReference>
<dbReference type="EMBL" id="FRAD01000003">
    <property type="protein sequence ID" value="SHJ44073.1"/>
    <property type="molecule type" value="Genomic_DNA"/>
</dbReference>
<evidence type="ECO:0000313" key="13">
    <source>
        <dbReference type="EMBL" id="SHJ44073.1"/>
    </source>
</evidence>
<dbReference type="PROSITE" id="PS50885">
    <property type="entry name" value="HAMP"/>
    <property type="match status" value="1"/>
</dbReference>
<dbReference type="PANTHER" id="PTHR45453:SF1">
    <property type="entry name" value="PHOSPHATE REGULON SENSOR PROTEIN PHOR"/>
    <property type="match status" value="1"/>
</dbReference>
<dbReference type="Proteomes" id="UP000183952">
    <property type="component" value="Unassembled WGS sequence"/>
</dbReference>
<feature type="transmembrane region" description="Helical" evidence="9">
    <location>
        <begin position="155"/>
        <end position="173"/>
    </location>
</feature>
<dbReference type="Pfam" id="PF00989">
    <property type="entry name" value="PAS"/>
    <property type="match status" value="1"/>
</dbReference>
<evidence type="ECO:0000259" key="12">
    <source>
        <dbReference type="PROSITE" id="PS50885"/>
    </source>
</evidence>
<dbReference type="PRINTS" id="PR00344">
    <property type="entry name" value="BCTRLSENSOR"/>
</dbReference>
<dbReference type="Pfam" id="PF02518">
    <property type="entry name" value="HATPase_c"/>
    <property type="match status" value="1"/>
</dbReference>
<dbReference type="AlphaFoldDB" id="A0A1M6JBN6"/>
<dbReference type="Gene3D" id="3.30.450.20">
    <property type="entry name" value="PAS domain"/>
    <property type="match status" value="1"/>
</dbReference>
<dbReference type="SMART" id="SM00387">
    <property type="entry name" value="HATPase_c"/>
    <property type="match status" value="1"/>
</dbReference>
<dbReference type="SMART" id="SM00304">
    <property type="entry name" value="HAMP"/>
    <property type="match status" value="1"/>
</dbReference>
<keyword evidence="9" id="KW-1133">Transmembrane helix</keyword>
<dbReference type="OrthoDB" id="9813151at2"/>
<dbReference type="InterPro" id="IPR000014">
    <property type="entry name" value="PAS"/>
</dbReference>
<evidence type="ECO:0000313" key="14">
    <source>
        <dbReference type="Proteomes" id="UP000183952"/>
    </source>
</evidence>
<keyword evidence="9" id="KW-0812">Transmembrane</keyword>
<evidence type="ECO:0000256" key="9">
    <source>
        <dbReference type="SAM" id="Phobius"/>
    </source>
</evidence>
<dbReference type="SMART" id="SM00388">
    <property type="entry name" value="HisKA"/>
    <property type="match status" value="1"/>
</dbReference>
<dbReference type="GO" id="GO:0004721">
    <property type="term" value="F:phosphoprotein phosphatase activity"/>
    <property type="evidence" value="ECO:0007669"/>
    <property type="project" value="TreeGrafter"/>
</dbReference>
<dbReference type="SUPFAM" id="SSF55874">
    <property type="entry name" value="ATPase domain of HSP90 chaperone/DNA topoisomerase II/histidine kinase"/>
    <property type="match status" value="1"/>
</dbReference>
<dbReference type="SUPFAM" id="SSF158472">
    <property type="entry name" value="HAMP domain-like"/>
    <property type="match status" value="1"/>
</dbReference>
<dbReference type="InterPro" id="IPR036097">
    <property type="entry name" value="HisK_dim/P_sf"/>
</dbReference>
<evidence type="ECO:0000256" key="7">
    <source>
        <dbReference type="ARBA" id="ARBA00023012"/>
    </source>
</evidence>
<dbReference type="EC" id="2.7.13.3" evidence="3"/>
<dbReference type="InterPro" id="IPR013767">
    <property type="entry name" value="PAS_fold"/>
</dbReference>
<evidence type="ECO:0000256" key="2">
    <source>
        <dbReference type="ARBA" id="ARBA00004370"/>
    </source>
</evidence>
<comment type="subcellular location">
    <subcellularLocation>
        <location evidence="2">Membrane</location>
    </subcellularLocation>
</comment>
<dbReference type="GO" id="GO:0000155">
    <property type="term" value="F:phosphorelay sensor kinase activity"/>
    <property type="evidence" value="ECO:0007669"/>
    <property type="project" value="InterPro"/>
</dbReference>
<dbReference type="InterPro" id="IPR005467">
    <property type="entry name" value="His_kinase_dom"/>
</dbReference>
<dbReference type="SUPFAM" id="SSF47384">
    <property type="entry name" value="Homodimeric domain of signal transducing histidine kinase"/>
    <property type="match status" value="1"/>
</dbReference>
<dbReference type="Pfam" id="PF00672">
    <property type="entry name" value="HAMP"/>
    <property type="match status" value="1"/>
</dbReference>
<dbReference type="InterPro" id="IPR035965">
    <property type="entry name" value="PAS-like_dom_sf"/>
</dbReference>
<dbReference type="InterPro" id="IPR003660">
    <property type="entry name" value="HAMP_dom"/>
</dbReference>
<dbReference type="InterPro" id="IPR050351">
    <property type="entry name" value="BphY/WalK/GraS-like"/>
</dbReference>
<keyword evidence="4" id="KW-0597">Phosphoprotein</keyword>
<keyword evidence="14" id="KW-1185">Reference proteome</keyword>
<dbReference type="InterPro" id="IPR004358">
    <property type="entry name" value="Sig_transdc_His_kin-like_C"/>
</dbReference>
<keyword evidence="5" id="KW-0808">Transferase</keyword>
<evidence type="ECO:0000256" key="8">
    <source>
        <dbReference type="ARBA" id="ARBA00023136"/>
    </source>
</evidence>
<organism evidence="13 14">
    <name type="scientific">Hathewaya proteolytica DSM 3090</name>
    <dbReference type="NCBI Taxonomy" id="1121331"/>
    <lineage>
        <taxon>Bacteria</taxon>
        <taxon>Bacillati</taxon>
        <taxon>Bacillota</taxon>
        <taxon>Clostridia</taxon>
        <taxon>Eubacteriales</taxon>
        <taxon>Clostridiaceae</taxon>
        <taxon>Hathewaya</taxon>
    </lineage>
</organism>
<keyword evidence="8 9" id="KW-0472">Membrane</keyword>
<accession>A0A1M6JBN6</accession>
<dbReference type="NCBIfam" id="TIGR00229">
    <property type="entry name" value="sensory_box"/>
    <property type="match status" value="1"/>
</dbReference>
<dbReference type="PANTHER" id="PTHR45453">
    <property type="entry name" value="PHOSPHATE REGULON SENSOR PROTEIN PHOR"/>
    <property type="match status" value="1"/>
</dbReference>
<proteinExistence type="predicted"/>
<comment type="catalytic activity">
    <reaction evidence="1">
        <text>ATP + protein L-histidine = ADP + protein N-phospho-L-histidine.</text>
        <dbReference type="EC" id="2.7.13.3"/>
    </reaction>
</comment>
<dbReference type="CDD" id="cd00082">
    <property type="entry name" value="HisKA"/>
    <property type="match status" value="1"/>
</dbReference>
<dbReference type="InterPro" id="IPR036890">
    <property type="entry name" value="HATPase_C_sf"/>
</dbReference>
<keyword evidence="7" id="KW-0902">Two-component regulatory system</keyword>
<dbReference type="STRING" id="1121331.SAMN02745248_00125"/>
<evidence type="ECO:0000256" key="4">
    <source>
        <dbReference type="ARBA" id="ARBA00022553"/>
    </source>
</evidence>
<dbReference type="FunFam" id="3.30.565.10:FF:000006">
    <property type="entry name" value="Sensor histidine kinase WalK"/>
    <property type="match status" value="1"/>
</dbReference>
<evidence type="ECO:0000259" key="11">
    <source>
        <dbReference type="PROSITE" id="PS50112"/>
    </source>
</evidence>
<dbReference type="PROSITE" id="PS50112">
    <property type="entry name" value="PAS"/>
    <property type="match status" value="1"/>
</dbReference>
<dbReference type="Gene3D" id="6.10.340.10">
    <property type="match status" value="1"/>
</dbReference>
<feature type="domain" description="HAMP" evidence="12">
    <location>
        <begin position="179"/>
        <end position="231"/>
    </location>
</feature>
<evidence type="ECO:0000256" key="3">
    <source>
        <dbReference type="ARBA" id="ARBA00012438"/>
    </source>
</evidence>
<dbReference type="Pfam" id="PF00512">
    <property type="entry name" value="HisKA"/>
    <property type="match status" value="1"/>
</dbReference>
<feature type="domain" description="Histidine kinase" evidence="10">
    <location>
        <begin position="353"/>
        <end position="567"/>
    </location>
</feature>
<evidence type="ECO:0000256" key="5">
    <source>
        <dbReference type="ARBA" id="ARBA00022679"/>
    </source>
</evidence>
<reference evidence="13 14" key="1">
    <citation type="submission" date="2016-11" db="EMBL/GenBank/DDBJ databases">
        <authorList>
            <person name="Jaros S."/>
            <person name="Januszkiewicz K."/>
            <person name="Wedrychowicz H."/>
        </authorList>
    </citation>
    <scope>NUCLEOTIDE SEQUENCE [LARGE SCALE GENOMIC DNA]</scope>
    <source>
        <strain evidence="13 14">DSM 3090</strain>
    </source>
</reference>
<sequence length="576" mass="66127">MKRKIMMYFVTSIIIVTSIFAFLTVMIFQYKAEKNMISFLNNKNKYILNLIKDSLQKQEIELLKTISRDNEIRITILDAQGKLYYDSWENYRDFKLENGEYEIVEATENGHGTVIRENFMNHGKVLCVAVKDGESGYIVRSCINSSYFNVMDEDVLNYFLIIIFLIVMVALWISNKMTFIIVEPIKYLDHITTRFSMGEMNRRSTLKSKDEIGSLSEKFNTMADSIEKNMNKITESNNKLQSILNSMRNGLLAIDRAGRIIIINSCAKEIFGIETEVLGKCIYNEVGQQNIIDIFSHSQEESEITIDYPTKRNIKIKRTDIINKGDYLGVVAVLEDITEFKKLEDMRIQFVSNVSHELKTPLTSIMGFAETLRQVQDEPTRERFLNIINSEAERLTSLIEDTMALSKLDSGVDVVENNFIIDEALDEVINLLCIKANKSNIRLLKHGIIGFQYKGDRNKFKQMMINIIDNAIKYSNEGSDVEIFCEEEETLFKITVKDHGIGIEEEDLKYIFQRFYRVDKARSRDSGGTGLGLAIVKHIIALFDGKIDVKSSIGNGSEFAVTMYKNRKPEKALNVL</sequence>
<name>A0A1M6JBN6_9CLOT</name>
<gene>
    <name evidence="13" type="ORF">SAMN02745248_00125</name>
</gene>
<dbReference type="InterPro" id="IPR003594">
    <property type="entry name" value="HATPase_dom"/>
</dbReference>
<dbReference type="RefSeq" id="WP_072901172.1">
    <property type="nucleotide sequence ID" value="NZ_FRAD01000003.1"/>
</dbReference>
<dbReference type="PROSITE" id="PS50109">
    <property type="entry name" value="HIS_KIN"/>
    <property type="match status" value="1"/>
</dbReference>
<evidence type="ECO:0000259" key="10">
    <source>
        <dbReference type="PROSITE" id="PS50109"/>
    </source>
</evidence>
<dbReference type="GO" id="GO:0016036">
    <property type="term" value="P:cellular response to phosphate starvation"/>
    <property type="evidence" value="ECO:0007669"/>
    <property type="project" value="TreeGrafter"/>
</dbReference>
<feature type="transmembrane region" description="Helical" evidence="9">
    <location>
        <begin position="6"/>
        <end position="28"/>
    </location>
</feature>
<protein>
    <recommendedName>
        <fullName evidence="3">histidine kinase</fullName>
        <ecNumber evidence="3">2.7.13.3</ecNumber>
    </recommendedName>
</protein>
<keyword evidence="6 13" id="KW-0418">Kinase</keyword>
<dbReference type="Gene3D" id="3.30.565.10">
    <property type="entry name" value="Histidine kinase-like ATPase, C-terminal domain"/>
    <property type="match status" value="1"/>
</dbReference>
<dbReference type="GO" id="GO:0005886">
    <property type="term" value="C:plasma membrane"/>
    <property type="evidence" value="ECO:0007669"/>
    <property type="project" value="TreeGrafter"/>
</dbReference>
<dbReference type="SUPFAM" id="SSF55785">
    <property type="entry name" value="PYP-like sensor domain (PAS domain)"/>
    <property type="match status" value="1"/>
</dbReference>
<dbReference type="InterPro" id="IPR003661">
    <property type="entry name" value="HisK_dim/P_dom"/>
</dbReference>
<evidence type="ECO:0000256" key="1">
    <source>
        <dbReference type="ARBA" id="ARBA00000085"/>
    </source>
</evidence>